<evidence type="ECO:0000256" key="1">
    <source>
        <dbReference type="ARBA" id="ARBA00004162"/>
    </source>
</evidence>
<evidence type="ECO:0000256" key="3">
    <source>
        <dbReference type="ARBA" id="ARBA00022821"/>
    </source>
</evidence>
<dbReference type="InterPro" id="IPR002634">
    <property type="entry name" value="BolA"/>
</dbReference>
<evidence type="ECO:0000256" key="6">
    <source>
        <dbReference type="RuleBase" id="RU003860"/>
    </source>
</evidence>
<keyword evidence="10" id="KW-1185">Reference proteome</keyword>
<dbReference type="EMBL" id="CM007370">
    <property type="protein sequence ID" value="OIW03575.1"/>
    <property type="molecule type" value="Genomic_DNA"/>
</dbReference>
<dbReference type="Pfam" id="PF00011">
    <property type="entry name" value="HSP20"/>
    <property type="match status" value="1"/>
</dbReference>
<evidence type="ECO:0000256" key="4">
    <source>
        <dbReference type="PROSITE-ProRule" id="PRU00285"/>
    </source>
</evidence>
<keyword evidence="7" id="KW-1133">Transmembrane helix</keyword>
<dbReference type="AlphaFoldDB" id="A0A1J7GSQ2"/>
<reference evidence="9 10" key="1">
    <citation type="journal article" date="2017" name="Plant Biotechnol. J.">
        <title>A comprehensive draft genome sequence for lupin (Lupinus angustifolius), an emerging health food: insights into plant-microbe interactions and legume evolution.</title>
        <authorList>
            <person name="Hane J.K."/>
            <person name="Ming Y."/>
            <person name="Kamphuis L.G."/>
            <person name="Nelson M.N."/>
            <person name="Garg G."/>
            <person name="Atkins C.A."/>
            <person name="Bayer P.E."/>
            <person name="Bravo A."/>
            <person name="Bringans S."/>
            <person name="Cannon S."/>
            <person name="Edwards D."/>
            <person name="Foley R."/>
            <person name="Gao L.L."/>
            <person name="Harrison M.J."/>
            <person name="Huang W."/>
            <person name="Hurgobin B."/>
            <person name="Li S."/>
            <person name="Liu C.W."/>
            <person name="McGrath A."/>
            <person name="Morahan G."/>
            <person name="Murray J."/>
            <person name="Weller J."/>
            <person name="Jian J."/>
            <person name="Singh K.B."/>
        </authorList>
    </citation>
    <scope>NUCLEOTIDE SEQUENCE [LARGE SCALE GENOMIC DNA]</scope>
    <source>
        <strain evidence="10">cv. Tanjil</strain>
        <tissue evidence="9">Whole plant</tissue>
    </source>
</reference>
<dbReference type="InterPro" id="IPR002068">
    <property type="entry name" value="A-crystallin/Hsp20_dom"/>
</dbReference>
<comment type="subcellular location">
    <subcellularLocation>
        <location evidence="1">Cell membrane</location>
        <topology evidence="1">Single-pass membrane protein</topology>
    </subcellularLocation>
</comment>
<evidence type="ECO:0000313" key="9">
    <source>
        <dbReference type="EMBL" id="OIW03575.1"/>
    </source>
</evidence>
<evidence type="ECO:0000256" key="2">
    <source>
        <dbReference type="ARBA" id="ARBA00022475"/>
    </source>
</evidence>
<sequence>METIAAAVTGHRLYEDFEPFCKWITQEGQETLEIDLKGFKKEELKVQTNNKGFLTIYGEKPLDGASSKWNRFQKEIKLSKDIRANEISAMFSHGILSIIMPKMVKAAAKENIKEAGFEATQHAKDEAIEKHSILGVKTRKRRAIEVAFGVVAVMAVVVAIGTYYVTQFGNRYGDVSKGQILVKRHRMLYDLLADELSSGLYALSIVAKTSLETTASV</sequence>
<dbReference type="Gramene" id="OIW03575">
    <property type="protein sequence ID" value="OIW03575"/>
    <property type="gene ID" value="TanjilG_30995"/>
</dbReference>
<dbReference type="InterPro" id="IPR008978">
    <property type="entry name" value="HSP20-like_chaperone"/>
</dbReference>
<keyword evidence="3" id="KW-0611">Plant defense</keyword>
<comment type="similarity">
    <text evidence="4 5">Belongs to the small heat shock protein (HSP20) family.</text>
</comment>
<dbReference type="Gene3D" id="3.30.300.90">
    <property type="entry name" value="BolA-like"/>
    <property type="match status" value="1"/>
</dbReference>
<dbReference type="PROSITE" id="PS01031">
    <property type="entry name" value="SHSP"/>
    <property type="match status" value="1"/>
</dbReference>
<evidence type="ECO:0000313" key="10">
    <source>
        <dbReference type="Proteomes" id="UP000188354"/>
    </source>
</evidence>
<name>A0A1J7GSQ2_LUPAN</name>
<evidence type="ECO:0000256" key="7">
    <source>
        <dbReference type="SAM" id="Phobius"/>
    </source>
</evidence>
<evidence type="ECO:0000259" key="8">
    <source>
        <dbReference type="PROSITE" id="PS01031"/>
    </source>
</evidence>
<dbReference type="Proteomes" id="UP000188354">
    <property type="component" value="Chromosome LG10"/>
</dbReference>
<dbReference type="SUPFAM" id="SSF49764">
    <property type="entry name" value="HSP20-like chaperones"/>
    <property type="match status" value="1"/>
</dbReference>
<dbReference type="SUPFAM" id="SSF82657">
    <property type="entry name" value="BolA-like"/>
    <property type="match status" value="1"/>
</dbReference>
<dbReference type="GO" id="GO:0006952">
    <property type="term" value="P:defense response"/>
    <property type="evidence" value="ECO:0007669"/>
    <property type="project" value="UniProtKB-KW"/>
</dbReference>
<dbReference type="PANTHER" id="PTHR43670">
    <property type="entry name" value="HEAT SHOCK PROTEIN 26"/>
    <property type="match status" value="1"/>
</dbReference>
<dbReference type="CDD" id="cd06464">
    <property type="entry name" value="ACD_sHsps-like"/>
    <property type="match status" value="1"/>
</dbReference>
<organism evidence="9 10">
    <name type="scientific">Lupinus angustifolius</name>
    <name type="common">Narrow-leaved blue lupine</name>
    <dbReference type="NCBI Taxonomy" id="3871"/>
    <lineage>
        <taxon>Eukaryota</taxon>
        <taxon>Viridiplantae</taxon>
        <taxon>Streptophyta</taxon>
        <taxon>Embryophyta</taxon>
        <taxon>Tracheophyta</taxon>
        <taxon>Spermatophyta</taxon>
        <taxon>Magnoliopsida</taxon>
        <taxon>eudicotyledons</taxon>
        <taxon>Gunneridae</taxon>
        <taxon>Pentapetalae</taxon>
        <taxon>rosids</taxon>
        <taxon>fabids</taxon>
        <taxon>Fabales</taxon>
        <taxon>Fabaceae</taxon>
        <taxon>Papilionoideae</taxon>
        <taxon>50 kb inversion clade</taxon>
        <taxon>genistoids sensu lato</taxon>
        <taxon>core genistoids</taxon>
        <taxon>Genisteae</taxon>
        <taxon>Lupinus</taxon>
    </lineage>
</organism>
<proteinExistence type="inferred from homology"/>
<dbReference type="Pfam" id="PF01722">
    <property type="entry name" value="BolA"/>
    <property type="match status" value="1"/>
</dbReference>
<protein>
    <recommendedName>
        <fullName evidence="8">SHSP domain-containing protein</fullName>
    </recommendedName>
</protein>
<dbReference type="PANTHER" id="PTHR43670:SF118">
    <property type="entry name" value="HSP20_ALPHA CRYSTALLIN FAMILY PROTEIN"/>
    <property type="match status" value="1"/>
</dbReference>
<keyword evidence="2" id="KW-1003">Cell membrane</keyword>
<dbReference type="GO" id="GO:0005886">
    <property type="term" value="C:plasma membrane"/>
    <property type="evidence" value="ECO:0007669"/>
    <property type="project" value="UniProtKB-SubCell"/>
</dbReference>
<evidence type="ECO:0000256" key="5">
    <source>
        <dbReference type="RuleBase" id="RU003616"/>
    </source>
</evidence>
<gene>
    <name evidence="9" type="ORF">TanjilG_30995</name>
</gene>
<dbReference type="GO" id="GO:0034605">
    <property type="term" value="P:cellular response to heat"/>
    <property type="evidence" value="ECO:0007669"/>
    <property type="project" value="TreeGrafter"/>
</dbReference>
<dbReference type="STRING" id="3871.A0A1J7GSQ2"/>
<dbReference type="OMA" id="CEWQHEE"/>
<comment type="similarity">
    <text evidence="6">Belongs to the BolA/IbaG family.</text>
</comment>
<feature type="transmembrane region" description="Helical" evidence="7">
    <location>
        <begin position="146"/>
        <end position="165"/>
    </location>
</feature>
<dbReference type="Gene3D" id="2.60.40.790">
    <property type="match status" value="1"/>
</dbReference>
<keyword evidence="7" id="KW-0472">Membrane</keyword>
<dbReference type="InterPro" id="IPR036065">
    <property type="entry name" value="BolA-like_sf"/>
</dbReference>
<feature type="domain" description="SHSP" evidence="8">
    <location>
        <begin position="11"/>
        <end position="118"/>
    </location>
</feature>
<keyword evidence="7" id="KW-0812">Transmembrane</keyword>
<accession>A0A1J7GSQ2</accession>